<accession>A0ABU8HDJ1</accession>
<gene>
    <name evidence="1" type="ORF">WAK64_10010</name>
</gene>
<proteinExistence type="predicted"/>
<dbReference type="EMBL" id="JBBAXC010000007">
    <property type="protein sequence ID" value="MEI5907390.1"/>
    <property type="molecule type" value="Genomic_DNA"/>
</dbReference>
<comment type="caution">
    <text evidence="1">The sequence shown here is derived from an EMBL/GenBank/DDBJ whole genome shotgun (WGS) entry which is preliminary data.</text>
</comment>
<reference evidence="1 2" key="1">
    <citation type="journal article" date="2018" name="J. Microbiol.">
        <title>Bacillus spongiae sp. nov., isolated from sponge of Jeju Island.</title>
        <authorList>
            <person name="Lee G.E."/>
            <person name="Im W.T."/>
            <person name="Park J.S."/>
        </authorList>
    </citation>
    <scope>NUCLEOTIDE SEQUENCE [LARGE SCALE GENOMIC DNA]</scope>
    <source>
        <strain evidence="1 2">135PIL107-10</strain>
    </source>
</reference>
<dbReference type="InterPro" id="IPR011330">
    <property type="entry name" value="Glyco_hydro/deAcase_b/a-brl"/>
</dbReference>
<evidence type="ECO:0008006" key="3">
    <source>
        <dbReference type="Google" id="ProtNLM"/>
    </source>
</evidence>
<name>A0ABU8HDJ1_9BACI</name>
<sequence>MFIYQQWDEFCKKLKNEGVASVTASSVLKNQSDDTFIILKHDVETNPLKALKLAEIENKYSHKGSYYVQAYLLENEKNISILKKIQELGHEVSYHHDVMDSNQGNVAKAKKEFQANKALFENNGFTLETVCQHGNPVMERDGYTSNRDFFRNASIAETFNQISEIMVNFRGRIKRNYKYISDAGYGWKIIYDPENNDIINSSEKDIALGHLDNVLKVIQTQKSVIVSTHPHRWHSSAIQAKATNIKFILVKNTAKLMLKVPFMKKIMGKFYFLAKKI</sequence>
<keyword evidence="2" id="KW-1185">Reference proteome</keyword>
<protein>
    <recommendedName>
        <fullName evidence="3">Polysaccharide deacetylase family protein</fullName>
    </recommendedName>
</protein>
<organism evidence="1 2">
    <name type="scientific">Bacillus spongiae</name>
    <dbReference type="NCBI Taxonomy" id="2683610"/>
    <lineage>
        <taxon>Bacteria</taxon>
        <taxon>Bacillati</taxon>
        <taxon>Bacillota</taxon>
        <taxon>Bacilli</taxon>
        <taxon>Bacillales</taxon>
        <taxon>Bacillaceae</taxon>
        <taxon>Bacillus</taxon>
    </lineage>
</organism>
<dbReference type="RefSeq" id="WP_336586831.1">
    <property type="nucleotide sequence ID" value="NZ_JBBAXC010000007.1"/>
</dbReference>
<evidence type="ECO:0000313" key="1">
    <source>
        <dbReference type="EMBL" id="MEI5907390.1"/>
    </source>
</evidence>
<evidence type="ECO:0000313" key="2">
    <source>
        <dbReference type="Proteomes" id="UP001312865"/>
    </source>
</evidence>
<dbReference type="SUPFAM" id="SSF88713">
    <property type="entry name" value="Glycoside hydrolase/deacetylase"/>
    <property type="match status" value="1"/>
</dbReference>
<dbReference type="Proteomes" id="UP001312865">
    <property type="component" value="Unassembled WGS sequence"/>
</dbReference>